<dbReference type="InterPro" id="IPR036864">
    <property type="entry name" value="Zn2-C6_fun-type_DNA-bd_sf"/>
</dbReference>
<reference evidence="11" key="1">
    <citation type="submission" date="2015-09" db="EMBL/GenBank/DDBJ databases">
        <authorList>
            <person name="Fill T.P."/>
            <person name="Baretta J.F."/>
            <person name="de Almeida L.G."/>
            <person name="Rocha M."/>
            <person name="de Souza D.H."/>
            <person name="Malavazi I."/>
            <person name="Cerdeira L.T."/>
            <person name="Hong H."/>
            <person name="Samborskyy M."/>
            <person name="de Vasconcelos A.T."/>
            <person name="Leadlay P."/>
            <person name="Rodrigues-Filho E."/>
        </authorList>
    </citation>
    <scope>NUCLEOTIDE SEQUENCE [LARGE SCALE GENOMIC DNA]</scope>
    <source>
        <strain evidence="11">LaBioMMi 136</strain>
    </source>
</reference>
<evidence type="ECO:0000256" key="2">
    <source>
        <dbReference type="ARBA" id="ARBA00022723"/>
    </source>
</evidence>
<dbReference type="GO" id="GO:0000981">
    <property type="term" value="F:DNA-binding transcription factor activity, RNA polymerase II-specific"/>
    <property type="evidence" value="ECO:0007669"/>
    <property type="project" value="InterPro"/>
</dbReference>
<evidence type="ECO:0000256" key="3">
    <source>
        <dbReference type="ARBA" id="ARBA00022833"/>
    </source>
</evidence>
<evidence type="ECO:0000256" key="1">
    <source>
        <dbReference type="ARBA" id="ARBA00004123"/>
    </source>
</evidence>
<dbReference type="EMBL" id="LJBN01000123">
    <property type="protein sequence ID" value="OOQ87712.1"/>
    <property type="molecule type" value="Genomic_DNA"/>
</dbReference>
<dbReference type="InterPro" id="IPR007219">
    <property type="entry name" value="XnlR_reg_dom"/>
</dbReference>
<feature type="compositionally biased region" description="Low complexity" evidence="8">
    <location>
        <begin position="151"/>
        <end position="163"/>
    </location>
</feature>
<evidence type="ECO:0000256" key="7">
    <source>
        <dbReference type="ARBA" id="ARBA00023242"/>
    </source>
</evidence>
<feature type="compositionally biased region" description="Low complexity" evidence="8">
    <location>
        <begin position="690"/>
        <end position="707"/>
    </location>
</feature>
<keyword evidence="4" id="KW-0805">Transcription regulation</keyword>
<dbReference type="AlphaFoldDB" id="A0A1S9RQA8"/>
<feature type="region of interest" description="Disordered" evidence="8">
    <location>
        <begin position="672"/>
        <end position="733"/>
    </location>
</feature>
<evidence type="ECO:0000256" key="4">
    <source>
        <dbReference type="ARBA" id="ARBA00023015"/>
    </source>
</evidence>
<keyword evidence="2" id="KW-0479">Metal-binding</keyword>
<dbReference type="Pfam" id="PF04082">
    <property type="entry name" value="Fungal_trans"/>
    <property type="match status" value="1"/>
</dbReference>
<evidence type="ECO:0000256" key="5">
    <source>
        <dbReference type="ARBA" id="ARBA00023125"/>
    </source>
</evidence>
<dbReference type="Proteomes" id="UP000190744">
    <property type="component" value="Unassembled WGS sequence"/>
</dbReference>
<dbReference type="PANTHER" id="PTHR31313">
    <property type="entry name" value="TY1 ENHANCER ACTIVATOR"/>
    <property type="match status" value="1"/>
</dbReference>
<sequence>MHAVNWAIPPQMQRPQRCTTIRLVPMIVGQQGKRARWGQLNRLPVWRSSTTGPERMTKWDPGNPDPDVKAISPLCAVETWRTCEIALKAPVKCNGASPSCSRCAARGETCVYSLAPTLSYTKQLETRVAQLEDALTKLRGQQADTEARKVSSPASVAESSSSAGRRIKLENDDTQDLAREFDGLNVETDGRISFHGPTSLFQLPSGVVSETASTTHVVQELEARKERLINSAWRERAFEQMAAMPEPFQYLLDSHWCWIQPLFNFVYRPAFTRDMKIQGPYYSDVLMNAVLSHSVRWCKAEPQIGPLLDSFEGGAQFFQRAVSGLFESLKSGYASVPTIQTLLLLSAQECGKGNRTQAWLYSGMAFRVLDDLGISIDSRKYLGAAHLSDEDIEIRNRLFWSCYFWDKIVSLYFGRAPTMQHSRVSPPRIILDDTSEIEIWTPHGVTFPDGAHYPPTQAHSTSCFIQMCGLAEILNQILIHIYDPMRQSTEAEFFDCVQEQAKNLSDWWDGLPDYLKLVAMDLPPYSPPSHIMTLNCLYHTINILLHRPILCSRGLLKTQQEPYDKSHLVQCMASATSILSLFDLYRRTFGDNHVVLSQAYSIYTAASIFLLEIQALKYAAPGTLDKLKFCIFALERIKGSNPVITTALSLVYQEVQKLQIDIHLPMLAQAPNINQQHPPSQNPLQPPHPTQSQSPPVSSSPSRHVSPGIPHPHRRQHSHIAMSTQPSSARPNASATMIPEYNTFQQPVAGFDPSHMGDMPQMPPTHLLGGMPNALMTVDDPSAYEITPEVFEAFSYAQPMSTTMTSSFDGGWTGHTQ</sequence>
<dbReference type="Gene3D" id="4.10.240.10">
    <property type="entry name" value="Zn(2)-C6 fungal-type DNA-binding domain"/>
    <property type="match status" value="1"/>
</dbReference>
<proteinExistence type="predicted"/>
<feature type="domain" description="Xylanolytic transcriptional activator regulatory" evidence="9">
    <location>
        <begin position="358"/>
        <end position="433"/>
    </location>
</feature>
<evidence type="ECO:0000259" key="9">
    <source>
        <dbReference type="SMART" id="SM00906"/>
    </source>
</evidence>
<dbReference type="CDD" id="cd00067">
    <property type="entry name" value="GAL4"/>
    <property type="match status" value="1"/>
</dbReference>
<keyword evidence="3" id="KW-0862">Zinc</keyword>
<dbReference type="InterPro" id="IPR001138">
    <property type="entry name" value="Zn2Cys6_DnaBD"/>
</dbReference>
<dbReference type="Pfam" id="PF00172">
    <property type="entry name" value="Zn_clus"/>
    <property type="match status" value="1"/>
</dbReference>
<dbReference type="GO" id="GO:0006351">
    <property type="term" value="P:DNA-templated transcription"/>
    <property type="evidence" value="ECO:0007669"/>
    <property type="project" value="InterPro"/>
</dbReference>
<evidence type="ECO:0000313" key="10">
    <source>
        <dbReference type="EMBL" id="OOQ87712.1"/>
    </source>
</evidence>
<dbReference type="SMART" id="SM00906">
    <property type="entry name" value="Fungal_trans"/>
    <property type="match status" value="1"/>
</dbReference>
<name>A0A1S9RQA8_PENBI</name>
<feature type="compositionally biased region" description="Pro residues" evidence="8">
    <location>
        <begin position="680"/>
        <end position="689"/>
    </location>
</feature>
<dbReference type="GO" id="GO:0005634">
    <property type="term" value="C:nucleus"/>
    <property type="evidence" value="ECO:0007669"/>
    <property type="project" value="UniProtKB-SubCell"/>
</dbReference>
<protein>
    <submittedName>
        <fullName evidence="10">Putative C6 transcription factor</fullName>
    </submittedName>
</protein>
<dbReference type="InterPro" id="IPR051615">
    <property type="entry name" value="Transcr_Regulatory_Elem"/>
</dbReference>
<feature type="compositionally biased region" description="Polar residues" evidence="8">
    <location>
        <begin position="721"/>
        <end position="733"/>
    </location>
</feature>
<evidence type="ECO:0000256" key="6">
    <source>
        <dbReference type="ARBA" id="ARBA00023163"/>
    </source>
</evidence>
<comment type="subcellular location">
    <subcellularLocation>
        <location evidence="1">Nucleus</location>
    </subcellularLocation>
</comment>
<evidence type="ECO:0000313" key="11">
    <source>
        <dbReference type="Proteomes" id="UP000190744"/>
    </source>
</evidence>
<keyword evidence="6" id="KW-0804">Transcription</keyword>
<dbReference type="PANTHER" id="PTHR31313:SF85">
    <property type="entry name" value="ZN(II)2CYS6 TRANSCRIPTION FACTOR (EUROFUNG)"/>
    <property type="match status" value="1"/>
</dbReference>
<evidence type="ECO:0000256" key="8">
    <source>
        <dbReference type="SAM" id="MobiDB-lite"/>
    </source>
</evidence>
<keyword evidence="7" id="KW-0539">Nucleus</keyword>
<keyword evidence="5" id="KW-0238">DNA-binding</keyword>
<dbReference type="GO" id="GO:0008270">
    <property type="term" value="F:zinc ion binding"/>
    <property type="evidence" value="ECO:0007669"/>
    <property type="project" value="InterPro"/>
</dbReference>
<organism evidence="10 11">
    <name type="scientific">Penicillium brasilianum</name>
    <dbReference type="NCBI Taxonomy" id="104259"/>
    <lineage>
        <taxon>Eukaryota</taxon>
        <taxon>Fungi</taxon>
        <taxon>Dikarya</taxon>
        <taxon>Ascomycota</taxon>
        <taxon>Pezizomycotina</taxon>
        <taxon>Eurotiomycetes</taxon>
        <taxon>Eurotiomycetidae</taxon>
        <taxon>Eurotiales</taxon>
        <taxon>Aspergillaceae</taxon>
        <taxon>Penicillium</taxon>
    </lineage>
</organism>
<gene>
    <name evidence="10" type="ORF">PEBR_16205</name>
</gene>
<comment type="caution">
    <text evidence="10">The sequence shown here is derived from an EMBL/GenBank/DDBJ whole genome shotgun (WGS) entry which is preliminary data.</text>
</comment>
<feature type="region of interest" description="Disordered" evidence="8">
    <location>
        <begin position="141"/>
        <end position="167"/>
    </location>
</feature>
<dbReference type="CDD" id="cd12148">
    <property type="entry name" value="fungal_TF_MHR"/>
    <property type="match status" value="1"/>
</dbReference>
<dbReference type="GO" id="GO:0003677">
    <property type="term" value="F:DNA binding"/>
    <property type="evidence" value="ECO:0007669"/>
    <property type="project" value="UniProtKB-KW"/>
</dbReference>
<accession>A0A1S9RQA8</accession>